<proteinExistence type="predicted"/>
<sequence>MNAVLLQQLYYGSEGRYGGRPQSPRHGI</sequence>
<protein>
    <submittedName>
        <fullName evidence="1">Uncharacterized protein</fullName>
    </submittedName>
</protein>
<organism evidence="1">
    <name type="scientific">marine metagenome</name>
    <dbReference type="NCBI Taxonomy" id="408172"/>
    <lineage>
        <taxon>unclassified sequences</taxon>
        <taxon>metagenomes</taxon>
        <taxon>ecological metagenomes</taxon>
    </lineage>
</organism>
<dbReference type="AlphaFoldDB" id="A0A381PG29"/>
<dbReference type="EMBL" id="UINC01000950">
    <property type="protein sequence ID" value="SUZ65079.1"/>
    <property type="molecule type" value="Genomic_DNA"/>
</dbReference>
<gene>
    <name evidence="1" type="ORF">METZ01_LOCUS17933</name>
</gene>
<accession>A0A381PG29</accession>
<reference evidence="1" key="1">
    <citation type="submission" date="2018-05" db="EMBL/GenBank/DDBJ databases">
        <authorList>
            <person name="Lanie J.A."/>
            <person name="Ng W.-L."/>
            <person name="Kazmierczak K.M."/>
            <person name="Andrzejewski T.M."/>
            <person name="Davidsen T.M."/>
            <person name="Wayne K.J."/>
            <person name="Tettelin H."/>
            <person name="Glass J.I."/>
            <person name="Rusch D."/>
            <person name="Podicherti R."/>
            <person name="Tsui H.-C.T."/>
            <person name="Winkler M.E."/>
        </authorList>
    </citation>
    <scope>NUCLEOTIDE SEQUENCE</scope>
</reference>
<evidence type="ECO:0000313" key="1">
    <source>
        <dbReference type="EMBL" id="SUZ65079.1"/>
    </source>
</evidence>
<name>A0A381PG29_9ZZZZ</name>